<keyword evidence="3" id="KW-1185">Reference proteome</keyword>
<feature type="compositionally biased region" description="Pro residues" evidence="1">
    <location>
        <begin position="93"/>
        <end position="104"/>
    </location>
</feature>
<gene>
    <name evidence="2" type="ORF">LTR16_003945</name>
</gene>
<dbReference type="EMBL" id="JAVRRA010016882">
    <property type="protein sequence ID" value="KAK5201071.1"/>
    <property type="molecule type" value="Genomic_DNA"/>
</dbReference>
<proteinExistence type="predicted"/>
<dbReference type="Gene3D" id="2.40.160.20">
    <property type="match status" value="1"/>
</dbReference>
<evidence type="ECO:0000313" key="2">
    <source>
        <dbReference type="EMBL" id="KAK5201071.1"/>
    </source>
</evidence>
<feature type="region of interest" description="Disordered" evidence="1">
    <location>
        <begin position="87"/>
        <end position="147"/>
    </location>
</feature>
<comment type="caution">
    <text evidence="2">The sequence shown here is derived from an EMBL/GenBank/DDBJ whole genome shotgun (WGS) entry which is preliminary data.</text>
</comment>
<dbReference type="Proteomes" id="UP001357485">
    <property type="component" value="Unassembled WGS sequence"/>
</dbReference>
<reference evidence="2 3" key="1">
    <citation type="submission" date="2023-08" db="EMBL/GenBank/DDBJ databases">
        <title>Black Yeasts Isolated from many extreme environments.</title>
        <authorList>
            <person name="Coleine C."/>
            <person name="Stajich J.E."/>
            <person name="Selbmann L."/>
        </authorList>
    </citation>
    <scope>NUCLEOTIDE SEQUENCE [LARGE SCALE GENOMIC DNA]</scope>
    <source>
        <strain evidence="2 3">CCFEE 536</strain>
    </source>
</reference>
<organism evidence="2 3">
    <name type="scientific">Cryomyces antarcticus</name>
    <dbReference type="NCBI Taxonomy" id="329879"/>
    <lineage>
        <taxon>Eukaryota</taxon>
        <taxon>Fungi</taxon>
        <taxon>Dikarya</taxon>
        <taxon>Ascomycota</taxon>
        <taxon>Pezizomycotina</taxon>
        <taxon>Dothideomycetes</taxon>
        <taxon>Dothideomycetes incertae sedis</taxon>
        <taxon>Cryomyces</taxon>
    </lineage>
</organism>
<dbReference type="Pfam" id="PF11578">
    <property type="entry name" value="DUF3237"/>
    <property type="match status" value="1"/>
</dbReference>
<protein>
    <submittedName>
        <fullName evidence="2">Uncharacterized protein</fullName>
    </submittedName>
</protein>
<feature type="compositionally biased region" description="Polar residues" evidence="1">
    <location>
        <begin position="120"/>
        <end position="147"/>
    </location>
</feature>
<evidence type="ECO:0000313" key="3">
    <source>
        <dbReference type="Proteomes" id="UP001357485"/>
    </source>
</evidence>
<evidence type="ECO:0000256" key="1">
    <source>
        <dbReference type="SAM" id="MobiDB-lite"/>
    </source>
</evidence>
<sequence length="221" mass="23589">MTGGTIKSEEGFEPRLDAEFHGVGYDYIRQDPSGEYMRLDVRSQVKNHDGGLLALCYTGIIKITEGIGKVLAGADDAATVPYGDACKPAAPSSTPPPSPSPIPLPATTAPSAVPEDVTTRQHQACSARASFSQLQRPEQLTSSPTWAPPTTVTHLTFEVRPDFYSSSSSCPLLSHENLAQTGSEALRPLETMVFVSAGRFVVEKGEAPVVEYKVSRVVAGR</sequence>
<name>A0ABR0LNI2_9PEZI</name>
<accession>A0ABR0LNI2</accession>